<dbReference type="InterPro" id="IPR005016">
    <property type="entry name" value="TDE1/TMS"/>
</dbReference>
<dbReference type="AlphaFoldDB" id="A0A0C3E588"/>
<sequence>MKTTFAICKIEEQSYWTISKWIVQKGSVIFFLISVNDSRDERAAIQNRLLLVIISFFIPNRFFMFWGDYISLIDATMFILGLILLADFAHTWCKMCLQNWEATDLTLWQCILIGSTAITYIASITLTGHNLHSGLARAGMVATYCTYLVVSAVLNYTHRSCNPLNNASGAKTTTVVLGAVFTFLEITYSTSRATMQSCVLVGKMGVVSTQPGCMESP</sequence>
<comment type="similarity">
    <text evidence="2">Belongs to the TDE1 family.</text>
</comment>
<evidence type="ECO:0000313" key="8">
    <source>
        <dbReference type="Proteomes" id="UP000053989"/>
    </source>
</evidence>
<reference evidence="7 8" key="1">
    <citation type="submission" date="2014-04" db="EMBL/GenBank/DDBJ databases">
        <authorList>
            <consortium name="DOE Joint Genome Institute"/>
            <person name="Kuo A."/>
            <person name="Kohler A."/>
            <person name="Nagy L.G."/>
            <person name="Floudas D."/>
            <person name="Copeland A."/>
            <person name="Barry K.W."/>
            <person name="Cichocki N."/>
            <person name="Veneault-Fourrey C."/>
            <person name="LaButti K."/>
            <person name="Lindquist E.A."/>
            <person name="Lipzen A."/>
            <person name="Lundell T."/>
            <person name="Morin E."/>
            <person name="Murat C."/>
            <person name="Sun H."/>
            <person name="Tunlid A."/>
            <person name="Henrissat B."/>
            <person name="Grigoriev I.V."/>
            <person name="Hibbett D.S."/>
            <person name="Martin F."/>
            <person name="Nordberg H.P."/>
            <person name="Cantor M.N."/>
            <person name="Hua S.X."/>
        </authorList>
    </citation>
    <scope>NUCLEOTIDE SEQUENCE [LARGE SCALE GENOMIC DNA]</scope>
    <source>
        <strain evidence="7 8">Foug A</strain>
    </source>
</reference>
<comment type="subcellular location">
    <subcellularLocation>
        <location evidence="1">Membrane</location>
        <topology evidence="1">Multi-pass membrane protein</topology>
    </subcellularLocation>
</comment>
<name>A0A0C3E588_9AGAM</name>
<protein>
    <submittedName>
        <fullName evidence="7">Uncharacterized protein</fullName>
    </submittedName>
</protein>
<feature type="transmembrane region" description="Helical" evidence="6">
    <location>
        <begin position="138"/>
        <end position="156"/>
    </location>
</feature>
<dbReference type="Proteomes" id="UP000053989">
    <property type="component" value="Unassembled WGS sequence"/>
</dbReference>
<feature type="transmembrane region" description="Helical" evidence="6">
    <location>
        <begin position="72"/>
        <end position="93"/>
    </location>
</feature>
<evidence type="ECO:0000256" key="3">
    <source>
        <dbReference type="ARBA" id="ARBA00022692"/>
    </source>
</evidence>
<reference evidence="8" key="2">
    <citation type="submission" date="2015-01" db="EMBL/GenBank/DDBJ databases">
        <title>Evolutionary Origins and Diversification of the Mycorrhizal Mutualists.</title>
        <authorList>
            <consortium name="DOE Joint Genome Institute"/>
            <consortium name="Mycorrhizal Genomics Consortium"/>
            <person name="Kohler A."/>
            <person name="Kuo A."/>
            <person name="Nagy L.G."/>
            <person name="Floudas D."/>
            <person name="Copeland A."/>
            <person name="Barry K.W."/>
            <person name="Cichocki N."/>
            <person name="Veneault-Fourrey C."/>
            <person name="LaButti K."/>
            <person name="Lindquist E.A."/>
            <person name="Lipzen A."/>
            <person name="Lundell T."/>
            <person name="Morin E."/>
            <person name="Murat C."/>
            <person name="Riley R."/>
            <person name="Ohm R."/>
            <person name="Sun H."/>
            <person name="Tunlid A."/>
            <person name="Henrissat B."/>
            <person name="Grigoriev I.V."/>
            <person name="Hibbett D.S."/>
            <person name="Martin F."/>
        </authorList>
    </citation>
    <scope>NUCLEOTIDE SEQUENCE [LARGE SCALE GENOMIC DNA]</scope>
    <source>
        <strain evidence="8">Foug A</strain>
    </source>
</reference>
<dbReference type="GO" id="GO:0016020">
    <property type="term" value="C:membrane"/>
    <property type="evidence" value="ECO:0007669"/>
    <property type="project" value="UniProtKB-SubCell"/>
</dbReference>
<dbReference type="Pfam" id="PF03348">
    <property type="entry name" value="Serinc"/>
    <property type="match status" value="2"/>
</dbReference>
<proteinExistence type="inferred from homology"/>
<dbReference type="PANTHER" id="PTHR10383">
    <property type="entry name" value="SERINE INCORPORATOR"/>
    <property type="match status" value="1"/>
</dbReference>
<keyword evidence="5 6" id="KW-0472">Membrane</keyword>
<gene>
    <name evidence="7" type="ORF">SCLCIDRAFT_1174646</name>
</gene>
<feature type="transmembrane region" description="Helical" evidence="6">
    <location>
        <begin position="105"/>
        <end position="126"/>
    </location>
</feature>
<feature type="transmembrane region" description="Helical" evidence="6">
    <location>
        <begin position="49"/>
        <end position="66"/>
    </location>
</feature>
<dbReference type="PANTHER" id="PTHR10383:SF9">
    <property type="entry name" value="SERINE INCORPORATOR, ISOFORM F"/>
    <property type="match status" value="1"/>
</dbReference>
<evidence type="ECO:0000256" key="4">
    <source>
        <dbReference type="ARBA" id="ARBA00022989"/>
    </source>
</evidence>
<dbReference type="EMBL" id="KN822037">
    <property type="protein sequence ID" value="KIM63181.1"/>
    <property type="molecule type" value="Genomic_DNA"/>
</dbReference>
<evidence type="ECO:0000256" key="6">
    <source>
        <dbReference type="SAM" id="Phobius"/>
    </source>
</evidence>
<keyword evidence="3 6" id="KW-0812">Transmembrane</keyword>
<organism evidence="7 8">
    <name type="scientific">Scleroderma citrinum Foug A</name>
    <dbReference type="NCBI Taxonomy" id="1036808"/>
    <lineage>
        <taxon>Eukaryota</taxon>
        <taxon>Fungi</taxon>
        <taxon>Dikarya</taxon>
        <taxon>Basidiomycota</taxon>
        <taxon>Agaricomycotina</taxon>
        <taxon>Agaricomycetes</taxon>
        <taxon>Agaricomycetidae</taxon>
        <taxon>Boletales</taxon>
        <taxon>Sclerodermatineae</taxon>
        <taxon>Sclerodermataceae</taxon>
        <taxon>Scleroderma</taxon>
    </lineage>
</organism>
<dbReference type="HOGENOM" id="CLU_1272925_0_0_1"/>
<dbReference type="STRING" id="1036808.A0A0C3E588"/>
<keyword evidence="4 6" id="KW-1133">Transmembrane helix</keyword>
<accession>A0A0C3E588</accession>
<evidence type="ECO:0000256" key="5">
    <source>
        <dbReference type="ARBA" id="ARBA00023136"/>
    </source>
</evidence>
<evidence type="ECO:0000256" key="1">
    <source>
        <dbReference type="ARBA" id="ARBA00004141"/>
    </source>
</evidence>
<keyword evidence="8" id="KW-1185">Reference proteome</keyword>
<dbReference type="OrthoDB" id="5963193at2759"/>
<evidence type="ECO:0000313" key="7">
    <source>
        <dbReference type="EMBL" id="KIM63181.1"/>
    </source>
</evidence>
<evidence type="ECO:0000256" key="2">
    <source>
        <dbReference type="ARBA" id="ARBA00006665"/>
    </source>
</evidence>
<dbReference type="InParanoid" id="A0A0C3E588"/>